<name>B4KNX8_DROMO</name>
<dbReference type="eggNOG" id="ENOG502T9T8">
    <property type="taxonomic scope" value="Eukaryota"/>
</dbReference>
<comment type="similarity">
    <text evidence="2">Belongs to the PBP/GOBP family.</text>
</comment>
<evidence type="ECO:0000313" key="4">
    <source>
        <dbReference type="EMBL" id="EDW09023.2"/>
    </source>
</evidence>
<proteinExistence type="inferred from homology"/>
<dbReference type="InterPro" id="IPR052295">
    <property type="entry name" value="Odorant-binding_protein"/>
</dbReference>
<dbReference type="AlphaFoldDB" id="B4KNX8"/>
<dbReference type="Gene3D" id="1.10.238.270">
    <property type="match status" value="1"/>
</dbReference>
<dbReference type="OrthoDB" id="7981045at2759"/>
<sequence length="148" mass="17099">MPDVDIDPYLERCTHFLGRNQLGLIPCLVDCIFNASQVLTVNQLNPDNARNMTEILLRANPDFVDVSVAALLNCSANRKQWEKFQKRRFFGNYKCSLLPLYLRMCAVDYIYVNCPPSSWKSSKACEEAREHKVNCKCDLTGRLCRPRY</sequence>
<dbReference type="Proteomes" id="UP000009192">
    <property type="component" value="Unassembled WGS sequence"/>
</dbReference>
<keyword evidence="5" id="KW-1185">Reference proteome</keyword>
<protein>
    <submittedName>
        <fullName evidence="4">Odorant-binding protein 50c</fullName>
    </submittedName>
</protein>
<dbReference type="HOGENOM" id="CLU_120152_2_0_1"/>
<accession>B4KNX8</accession>
<evidence type="ECO:0000313" key="5">
    <source>
        <dbReference type="Proteomes" id="UP000009192"/>
    </source>
</evidence>
<evidence type="ECO:0000256" key="1">
    <source>
        <dbReference type="ARBA" id="ARBA00004613"/>
    </source>
</evidence>
<dbReference type="InParanoid" id="B4KNX8"/>
<dbReference type="PANTHER" id="PTHR21066:SF15">
    <property type="entry name" value="GH25962P-RELATED"/>
    <property type="match status" value="1"/>
</dbReference>
<reference evidence="4 5" key="1">
    <citation type="journal article" date="2007" name="Nature">
        <title>Evolution of genes and genomes on the Drosophila phylogeny.</title>
        <authorList>
            <consortium name="Drosophila 12 Genomes Consortium"/>
            <person name="Clark A.G."/>
            <person name="Eisen M.B."/>
            <person name="Smith D.R."/>
            <person name="Bergman C.M."/>
            <person name="Oliver B."/>
            <person name="Markow T.A."/>
            <person name="Kaufman T.C."/>
            <person name="Kellis M."/>
            <person name="Gelbart W."/>
            <person name="Iyer V.N."/>
            <person name="Pollard D.A."/>
            <person name="Sackton T.B."/>
            <person name="Larracuente A.M."/>
            <person name="Singh N.D."/>
            <person name="Abad J.P."/>
            <person name="Abt D.N."/>
            <person name="Adryan B."/>
            <person name="Aguade M."/>
            <person name="Akashi H."/>
            <person name="Anderson W.W."/>
            <person name="Aquadro C.F."/>
            <person name="Ardell D.H."/>
            <person name="Arguello R."/>
            <person name="Artieri C.G."/>
            <person name="Barbash D.A."/>
            <person name="Barker D."/>
            <person name="Barsanti P."/>
            <person name="Batterham P."/>
            <person name="Batzoglou S."/>
            <person name="Begun D."/>
            <person name="Bhutkar A."/>
            <person name="Blanco E."/>
            <person name="Bosak S.A."/>
            <person name="Bradley R.K."/>
            <person name="Brand A.D."/>
            <person name="Brent M.R."/>
            <person name="Brooks A.N."/>
            <person name="Brown R.H."/>
            <person name="Butlin R.K."/>
            <person name="Caggese C."/>
            <person name="Calvi B.R."/>
            <person name="Bernardo de Carvalho A."/>
            <person name="Caspi A."/>
            <person name="Castrezana S."/>
            <person name="Celniker S.E."/>
            <person name="Chang J.L."/>
            <person name="Chapple C."/>
            <person name="Chatterji S."/>
            <person name="Chinwalla A."/>
            <person name="Civetta A."/>
            <person name="Clifton S.W."/>
            <person name="Comeron J.M."/>
            <person name="Costello J.C."/>
            <person name="Coyne J.A."/>
            <person name="Daub J."/>
            <person name="David R.G."/>
            <person name="Delcher A.L."/>
            <person name="Delehaunty K."/>
            <person name="Do C.B."/>
            <person name="Ebling H."/>
            <person name="Edwards K."/>
            <person name="Eickbush T."/>
            <person name="Evans J.D."/>
            <person name="Filipski A."/>
            <person name="Findeiss S."/>
            <person name="Freyhult E."/>
            <person name="Fulton L."/>
            <person name="Fulton R."/>
            <person name="Garcia A.C."/>
            <person name="Gardiner A."/>
            <person name="Garfield D.A."/>
            <person name="Garvin B.E."/>
            <person name="Gibson G."/>
            <person name="Gilbert D."/>
            <person name="Gnerre S."/>
            <person name="Godfrey J."/>
            <person name="Good R."/>
            <person name="Gotea V."/>
            <person name="Gravely B."/>
            <person name="Greenberg A.J."/>
            <person name="Griffiths-Jones S."/>
            <person name="Gross S."/>
            <person name="Guigo R."/>
            <person name="Gustafson E.A."/>
            <person name="Haerty W."/>
            <person name="Hahn M.W."/>
            <person name="Halligan D.L."/>
            <person name="Halpern A.L."/>
            <person name="Halter G.M."/>
            <person name="Han M.V."/>
            <person name="Heger A."/>
            <person name="Hillier L."/>
            <person name="Hinrichs A.S."/>
            <person name="Holmes I."/>
            <person name="Hoskins R.A."/>
            <person name="Hubisz M.J."/>
            <person name="Hultmark D."/>
            <person name="Huntley M.A."/>
            <person name="Jaffe D.B."/>
            <person name="Jagadeeshan S."/>
            <person name="Jeck W.R."/>
            <person name="Johnson J."/>
            <person name="Jones C.D."/>
            <person name="Jordan W.C."/>
            <person name="Karpen G.H."/>
            <person name="Kataoka E."/>
            <person name="Keightley P.D."/>
            <person name="Kheradpour P."/>
            <person name="Kirkness E.F."/>
            <person name="Koerich L.B."/>
            <person name="Kristiansen K."/>
            <person name="Kudrna D."/>
            <person name="Kulathinal R.J."/>
            <person name="Kumar S."/>
            <person name="Kwok R."/>
            <person name="Lander E."/>
            <person name="Langley C.H."/>
            <person name="Lapoint R."/>
            <person name="Lazzaro B.P."/>
            <person name="Lee S.J."/>
            <person name="Levesque L."/>
            <person name="Li R."/>
            <person name="Lin C.F."/>
            <person name="Lin M.F."/>
            <person name="Lindblad-Toh K."/>
            <person name="Llopart A."/>
            <person name="Long M."/>
            <person name="Low L."/>
            <person name="Lozovsky E."/>
            <person name="Lu J."/>
            <person name="Luo M."/>
            <person name="Machado C.A."/>
            <person name="Makalowski W."/>
            <person name="Marzo M."/>
            <person name="Matsuda M."/>
            <person name="Matzkin L."/>
            <person name="McAllister B."/>
            <person name="McBride C.S."/>
            <person name="McKernan B."/>
            <person name="McKernan K."/>
            <person name="Mendez-Lago M."/>
            <person name="Minx P."/>
            <person name="Mollenhauer M.U."/>
            <person name="Montooth K."/>
            <person name="Mount S.M."/>
            <person name="Mu X."/>
            <person name="Myers E."/>
            <person name="Negre B."/>
            <person name="Newfeld S."/>
            <person name="Nielsen R."/>
            <person name="Noor M.A."/>
            <person name="O'Grady P."/>
            <person name="Pachter L."/>
            <person name="Papaceit M."/>
            <person name="Parisi M.J."/>
            <person name="Parisi M."/>
            <person name="Parts L."/>
            <person name="Pedersen J.S."/>
            <person name="Pesole G."/>
            <person name="Phillippy A.M."/>
            <person name="Ponting C.P."/>
            <person name="Pop M."/>
            <person name="Porcelli D."/>
            <person name="Powell J.R."/>
            <person name="Prohaska S."/>
            <person name="Pruitt K."/>
            <person name="Puig M."/>
            <person name="Quesneville H."/>
            <person name="Ram K.R."/>
            <person name="Rand D."/>
            <person name="Rasmussen M.D."/>
            <person name="Reed L.K."/>
            <person name="Reenan R."/>
            <person name="Reily A."/>
            <person name="Remington K.A."/>
            <person name="Rieger T.T."/>
            <person name="Ritchie M.G."/>
            <person name="Robin C."/>
            <person name="Rogers Y.H."/>
            <person name="Rohde C."/>
            <person name="Rozas J."/>
            <person name="Rubenfield M.J."/>
            <person name="Ruiz A."/>
            <person name="Russo S."/>
            <person name="Salzberg S.L."/>
            <person name="Sanchez-Gracia A."/>
            <person name="Saranga D.J."/>
            <person name="Sato H."/>
            <person name="Schaeffer S.W."/>
            <person name="Schatz M.C."/>
            <person name="Schlenke T."/>
            <person name="Schwartz R."/>
            <person name="Segarra C."/>
            <person name="Singh R.S."/>
            <person name="Sirot L."/>
            <person name="Sirota M."/>
            <person name="Sisneros N.B."/>
            <person name="Smith C.D."/>
            <person name="Smith T.F."/>
            <person name="Spieth J."/>
            <person name="Stage D.E."/>
            <person name="Stark A."/>
            <person name="Stephan W."/>
            <person name="Strausberg R.L."/>
            <person name="Strempel S."/>
            <person name="Sturgill D."/>
            <person name="Sutton G."/>
            <person name="Sutton G.G."/>
            <person name="Tao W."/>
            <person name="Teichmann S."/>
            <person name="Tobari Y.N."/>
            <person name="Tomimura Y."/>
            <person name="Tsolas J.M."/>
            <person name="Valente V.L."/>
            <person name="Venter E."/>
            <person name="Venter J.C."/>
            <person name="Vicario S."/>
            <person name="Vieira F.G."/>
            <person name="Vilella A.J."/>
            <person name="Villasante A."/>
            <person name="Walenz B."/>
            <person name="Wang J."/>
            <person name="Wasserman M."/>
            <person name="Watts T."/>
            <person name="Wilson D."/>
            <person name="Wilson R.K."/>
            <person name="Wing R.A."/>
            <person name="Wolfner M.F."/>
            <person name="Wong A."/>
            <person name="Wong G.K."/>
            <person name="Wu C.I."/>
            <person name="Wu G."/>
            <person name="Yamamoto D."/>
            <person name="Yang H.P."/>
            <person name="Yang S.P."/>
            <person name="Yorke J.A."/>
            <person name="Yoshida K."/>
            <person name="Zdobnov E."/>
            <person name="Zhang P."/>
            <person name="Zhang Y."/>
            <person name="Zimin A.V."/>
            <person name="Baldwin J."/>
            <person name="Abdouelleil A."/>
            <person name="Abdulkadir J."/>
            <person name="Abebe A."/>
            <person name="Abera B."/>
            <person name="Abreu J."/>
            <person name="Acer S.C."/>
            <person name="Aftuck L."/>
            <person name="Alexander A."/>
            <person name="An P."/>
            <person name="Anderson E."/>
            <person name="Anderson S."/>
            <person name="Arachi H."/>
            <person name="Azer M."/>
            <person name="Bachantsang P."/>
            <person name="Barry A."/>
            <person name="Bayul T."/>
            <person name="Berlin A."/>
            <person name="Bessette D."/>
            <person name="Bloom T."/>
            <person name="Blye J."/>
            <person name="Boguslavskiy L."/>
            <person name="Bonnet C."/>
            <person name="Boukhgalter B."/>
            <person name="Bourzgui I."/>
            <person name="Brown A."/>
            <person name="Cahill P."/>
            <person name="Channer S."/>
            <person name="Cheshatsang Y."/>
            <person name="Chuda L."/>
            <person name="Citroen M."/>
            <person name="Collymore A."/>
            <person name="Cooke P."/>
            <person name="Costello M."/>
            <person name="D'Aco K."/>
            <person name="Daza R."/>
            <person name="De Haan G."/>
            <person name="DeGray S."/>
            <person name="DeMaso C."/>
            <person name="Dhargay N."/>
            <person name="Dooley K."/>
            <person name="Dooley E."/>
            <person name="Doricent M."/>
            <person name="Dorje P."/>
            <person name="Dorjee K."/>
            <person name="Dupes A."/>
            <person name="Elong R."/>
            <person name="Falk J."/>
            <person name="Farina A."/>
            <person name="Faro S."/>
            <person name="Ferguson D."/>
            <person name="Fisher S."/>
            <person name="Foley C.D."/>
            <person name="Franke A."/>
            <person name="Friedrich D."/>
            <person name="Gadbois L."/>
            <person name="Gearin G."/>
            <person name="Gearin C.R."/>
            <person name="Giannoukos G."/>
            <person name="Goode T."/>
            <person name="Graham J."/>
            <person name="Grandbois E."/>
            <person name="Grewal S."/>
            <person name="Gyaltsen K."/>
            <person name="Hafez N."/>
            <person name="Hagos B."/>
            <person name="Hall J."/>
            <person name="Henson C."/>
            <person name="Hollinger A."/>
            <person name="Honan T."/>
            <person name="Huard M.D."/>
            <person name="Hughes L."/>
            <person name="Hurhula B."/>
            <person name="Husby M.E."/>
            <person name="Kamat A."/>
            <person name="Kanga B."/>
            <person name="Kashin S."/>
            <person name="Khazanovich D."/>
            <person name="Kisner P."/>
            <person name="Lance K."/>
            <person name="Lara M."/>
            <person name="Lee W."/>
            <person name="Lennon N."/>
            <person name="Letendre F."/>
            <person name="LeVine R."/>
            <person name="Lipovsky A."/>
            <person name="Liu X."/>
            <person name="Liu J."/>
            <person name="Liu S."/>
            <person name="Lokyitsang T."/>
            <person name="Lokyitsang Y."/>
            <person name="Lubonja R."/>
            <person name="Lui A."/>
            <person name="MacDonald P."/>
            <person name="Magnisalis V."/>
            <person name="Maru K."/>
            <person name="Matthews C."/>
            <person name="McCusker W."/>
            <person name="McDonough S."/>
            <person name="Mehta T."/>
            <person name="Meldrim J."/>
            <person name="Meneus L."/>
            <person name="Mihai O."/>
            <person name="Mihalev A."/>
            <person name="Mihova T."/>
            <person name="Mittelman R."/>
            <person name="Mlenga V."/>
            <person name="Montmayeur A."/>
            <person name="Mulrain L."/>
            <person name="Navidi A."/>
            <person name="Naylor J."/>
            <person name="Negash T."/>
            <person name="Nguyen T."/>
            <person name="Nguyen N."/>
            <person name="Nicol R."/>
            <person name="Norbu C."/>
            <person name="Norbu N."/>
            <person name="Novod N."/>
            <person name="O'Neill B."/>
            <person name="Osman S."/>
            <person name="Markiewicz E."/>
            <person name="Oyono O.L."/>
            <person name="Patti C."/>
            <person name="Phunkhang P."/>
            <person name="Pierre F."/>
            <person name="Priest M."/>
            <person name="Raghuraman S."/>
            <person name="Rege F."/>
            <person name="Reyes R."/>
            <person name="Rise C."/>
            <person name="Rogov P."/>
            <person name="Ross K."/>
            <person name="Ryan E."/>
            <person name="Settipalli S."/>
            <person name="Shea T."/>
            <person name="Sherpa N."/>
            <person name="Shi L."/>
            <person name="Shih D."/>
            <person name="Sparrow T."/>
            <person name="Spaulding J."/>
            <person name="Stalker J."/>
            <person name="Stange-Thomann N."/>
            <person name="Stavropoulos S."/>
            <person name="Stone C."/>
            <person name="Strader C."/>
            <person name="Tesfaye S."/>
            <person name="Thomson T."/>
            <person name="Thoulutsang Y."/>
            <person name="Thoulutsang D."/>
            <person name="Topham K."/>
            <person name="Topping I."/>
            <person name="Tsamla T."/>
            <person name="Vassiliev H."/>
            <person name="Vo A."/>
            <person name="Wangchuk T."/>
            <person name="Wangdi T."/>
            <person name="Weiand M."/>
            <person name="Wilkinson J."/>
            <person name="Wilson A."/>
            <person name="Yadav S."/>
            <person name="Young G."/>
            <person name="Yu Q."/>
            <person name="Zembek L."/>
            <person name="Zhong D."/>
            <person name="Zimmer A."/>
            <person name="Zwirko Z."/>
            <person name="Jaffe D.B."/>
            <person name="Alvarez P."/>
            <person name="Brockman W."/>
            <person name="Butler J."/>
            <person name="Chin C."/>
            <person name="Gnerre S."/>
            <person name="Grabherr M."/>
            <person name="Kleber M."/>
            <person name="Mauceli E."/>
            <person name="MacCallum I."/>
        </authorList>
    </citation>
    <scope>NUCLEOTIDE SEQUENCE [LARGE SCALE GENOMIC DNA]</scope>
    <source>
        <strain evidence="5">Tucson 15081-1352.22</strain>
    </source>
</reference>
<evidence type="ECO:0000256" key="2">
    <source>
        <dbReference type="ARBA" id="ARBA00008098"/>
    </source>
</evidence>
<dbReference type="PANTHER" id="PTHR21066">
    <property type="entry name" value="ODORANT-BINDING PROTEIN 59A-RELATED"/>
    <property type="match status" value="1"/>
</dbReference>
<dbReference type="GO" id="GO:0005576">
    <property type="term" value="C:extracellular region"/>
    <property type="evidence" value="ECO:0007669"/>
    <property type="project" value="UniProtKB-SubCell"/>
</dbReference>
<dbReference type="EMBL" id="CH933808">
    <property type="protein sequence ID" value="EDW09023.2"/>
    <property type="molecule type" value="Genomic_DNA"/>
</dbReference>
<comment type="subcellular location">
    <subcellularLocation>
        <location evidence="1">Secreted</location>
    </subcellularLocation>
</comment>
<keyword evidence="3" id="KW-0964">Secreted</keyword>
<dbReference type="FunCoup" id="B4KNX8">
    <property type="interactions" value="23"/>
</dbReference>
<evidence type="ECO:0000256" key="3">
    <source>
        <dbReference type="ARBA" id="ARBA00022525"/>
    </source>
</evidence>
<organism evidence="4 5">
    <name type="scientific">Drosophila mojavensis</name>
    <name type="common">Fruit fly</name>
    <dbReference type="NCBI Taxonomy" id="7230"/>
    <lineage>
        <taxon>Eukaryota</taxon>
        <taxon>Metazoa</taxon>
        <taxon>Ecdysozoa</taxon>
        <taxon>Arthropoda</taxon>
        <taxon>Hexapoda</taxon>
        <taxon>Insecta</taxon>
        <taxon>Pterygota</taxon>
        <taxon>Neoptera</taxon>
        <taxon>Endopterygota</taxon>
        <taxon>Diptera</taxon>
        <taxon>Brachycera</taxon>
        <taxon>Muscomorpha</taxon>
        <taxon>Ephydroidea</taxon>
        <taxon>Drosophilidae</taxon>
        <taxon>Drosophila</taxon>
    </lineage>
</organism>
<gene>
    <name evidence="4" type="primary">Dmoj\Obp50c</name>
    <name evidence="4" type="ORF">Dmoj_GI20279</name>
</gene>
<dbReference type="KEGG" id="dmo:Dmoj_GI20279"/>